<keyword evidence="1" id="KW-1133">Transmembrane helix</keyword>
<feature type="transmembrane region" description="Helical" evidence="1">
    <location>
        <begin position="100"/>
        <end position="121"/>
    </location>
</feature>
<name>A0A328BFY0_9CAUL</name>
<keyword evidence="1" id="KW-0472">Membrane</keyword>
<evidence type="ECO:0008006" key="4">
    <source>
        <dbReference type="Google" id="ProtNLM"/>
    </source>
</evidence>
<gene>
    <name evidence="2" type="ORF">DJ019_11975</name>
</gene>
<dbReference type="RefSeq" id="WP_111276282.1">
    <property type="nucleotide sequence ID" value="NZ_QFYS01000005.1"/>
</dbReference>
<keyword evidence="3" id="KW-1185">Reference proteome</keyword>
<feature type="transmembrane region" description="Helical" evidence="1">
    <location>
        <begin position="150"/>
        <end position="167"/>
    </location>
</feature>
<dbReference type="Proteomes" id="UP000249524">
    <property type="component" value="Unassembled WGS sequence"/>
</dbReference>
<feature type="transmembrane region" description="Helical" evidence="1">
    <location>
        <begin position="431"/>
        <end position="448"/>
    </location>
</feature>
<sequence>MRGSASAGSAARWTLWLVLLGGYVLMLRLNLPGHLSVDSVLALHEGRFGVRTTWNPAIFGWLLGVFDRIHTGTAVAVAASGALLFGSWALLPVVRARTSWLAPAAALGLIALPQALIYPAIVWKDVWFAEAAIAGFVVLALGLRRSDQRAPWPHLAFAALLFAVAGLLRQNGLIMVFPAALAIAWARSGRGWLRSLSLAAGWIVAVAALTLLLSATAKPQGAGAPDGAGEKGLRLLATYDIAAAAALQPGRPTPRIDAVAPDVGAYLRANAQRLYAPERVDVLTADRTLALGLKRVPRRVIRAEWLDLITNDPGLWLRARMLAFHQVAGTPVIDRCLPVTLGVEGPAGTLQALEMSPRRTAADGRLYNYVTWFLDTPAMSHLAYAALALALLGVLLVRRDPADLAIAAMLGGALAFAASFLAISIACDYRYLYVLDVAALTGLLYLAVDPRISRRPERRRARR</sequence>
<comment type="caution">
    <text evidence="2">The sequence shown here is derived from an EMBL/GenBank/DDBJ whole genome shotgun (WGS) entry which is preliminary data.</text>
</comment>
<feature type="transmembrane region" description="Helical" evidence="1">
    <location>
        <begin position="69"/>
        <end position="91"/>
    </location>
</feature>
<feature type="transmembrane region" description="Helical" evidence="1">
    <location>
        <begin position="196"/>
        <end position="217"/>
    </location>
</feature>
<organism evidence="2 3">
    <name type="scientific">Phenylobacterium kunshanense</name>
    <dbReference type="NCBI Taxonomy" id="1445034"/>
    <lineage>
        <taxon>Bacteria</taxon>
        <taxon>Pseudomonadati</taxon>
        <taxon>Pseudomonadota</taxon>
        <taxon>Alphaproteobacteria</taxon>
        <taxon>Caulobacterales</taxon>
        <taxon>Caulobacteraceae</taxon>
        <taxon>Phenylobacterium</taxon>
    </lineage>
</organism>
<feature type="transmembrane region" description="Helical" evidence="1">
    <location>
        <begin position="173"/>
        <end position="189"/>
    </location>
</feature>
<dbReference type="AlphaFoldDB" id="A0A328BFY0"/>
<evidence type="ECO:0000313" key="2">
    <source>
        <dbReference type="EMBL" id="RAK64744.1"/>
    </source>
</evidence>
<evidence type="ECO:0000313" key="3">
    <source>
        <dbReference type="Proteomes" id="UP000249524"/>
    </source>
</evidence>
<reference evidence="2 3" key="1">
    <citation type="submission" date="2018-05" db="EMBL/GenBank/DDBJ databases">
        <authorList>
            <person name="Lanie J.A."/>
            <person name="Ng W.-L."/>
            <person name="Kazmierczak K.M."/>
            <person name="Andrzejewski T.M."/>
            <person name="Davidsen T.M."/>
            <person name="Wayne K.J."/>
            <person name="Tettelin H."/>
            <person name="Glass J.I."/>
            <person name="Rusch D."/>
            <person name="Podicherti R."/>
            <person name="Tsui H.-C.T."/>
            <person name="Winkler M.E."/>
        </authorList>
    </citation>
    <scope>NUCLEOTIDE SEQUENCE [LARGE SCALE GENOMIC DNA]</scope>
    <source>
        <strain evidence="2 3">BUT-10</strain>
    </source>
</reference>
<feature type="transmembrane region" description="Helical" evidence="1">
    <location>
        <begin position="127"/>
        <end position="143"/>
    </location>
</feature>
<feature type="transmembrane region" description="Helical" evidence="1">
    <location>
        <begin position="12"/>
        <end position="31"/>
    </location>
</feature>
<dbReference type="OrthoDB" id="7184602at2"/>
<accession>A0A328BFY0</accession>
<feature type="transmembrane region" description="Helical" evidence="1">
    <location>
        <begin position="378"/>
        <end position="397"/>
    </location>
</feature>
<dbReference type="EMBL" id="QFYS01000005">
    <property type="protein sequence ID" value="RAK64744.1"/>
    <property type="molecule type" value="Genomic_DNA"/>
</dbReference>
<protein>
    <recommendedName>
        <fullName evidence="4">Glycosyltransferase RgtA/B/C/D-like domain-containing protein</fullName>
    </recommendedName>
</protein>
<feature type="transmembrane region" description="Helical" evidence="1">
    <location>
        <begin position="404"/>
        <end position="425"/>
    </location>
</feature>
<evidence type="ECO:0000256" key="1">
    <source>
        <dbReference type="SAM" id="Phobius"/>
    </source>
</evidence>
<keyword evidence="1" id="KW-0812">Transmembrane</keyword>
<proteinExistence type="predicted"/>